<dbReference type="Gene3D" id="3.50.50.60">
    <property type="entry name" value="FAD/NAD(P)-binding domain"/>
    <property type="match status" value="1"/>
</dbReference>
<feature type="signal peptide" evidence="2">
    <location>
        <begin position="1"/>
        <end position="16"/>
    </location>
</feature>
<dbReference type="InterPro" id="IPR029063">
    <property type="entry name" value="SAM-dependent_MTases_sf"/>
</dbReference>
<reference evidence="4 5" key="1">
    <citation type="journal article" date="2022" name="Nat. Plants">
        <title>Genomes of leafy and leafless Platanthera orchids illuminate the evolution of mycoheterotrophy.</title>
        <authorList>
            <person name="Li M.H."/>
            <person name="Liu K.W."/>
            <person name="Li Z."/>
            <person name="Lu H.C."/>
            <person name="Ye Q.L."/>
            <person name="Zhang D."/>
            <person name="Wang J.Y."/>
            <person name="Li Y.F."/>
            <person name="Zhong Z.M."/>
            <person name="Liu X."/>
            <person name="Yu X."/>
            <person name="Liu D.K."/>
            <person name="Tu X.D."/>
            <person name="Liu B."/>
            <person name="Hao Y."/>
            <person name="Liao X.Y."/>
            <person name="Jiang Y.T."/>
            <person name="Sun W.H."/>
            <person name="Chen J."/>
            <person name="Chen Y.Q."/>
            <person name="Ai Y."/>
            <person name="Zhai J.W."/>
            <person name="Wu S.S."/>
            <person name="Zhou Z."/>
            <person name="Hsiao Y.Y."/>
            <person name="Wu W.L."/>
            <person name="Chen Y.Y."/>
            <person name="Lin Y.F."/>
            <person name="Hsu J.L."/>
            <person name="Li C.Y."/>
            <person name="Wang Z.W."/>
            <person name="Zhao X."/>
            <person name="Zhong W.Y."/>
            <person name="Ma X.K."/>
            <person name="Ma L."/>
            <person name="Huang J."/>
            <person name="Chen G.Z."/>
            <person name="Huang M.Z."/>
            <person name="Huang L."/>
            <person name="Peng D.H."/>
            <person name="Luo Y.B."/>
            <person name="Zou S.Q."/>
            <person name="Chen S.P."/>
            <person name="Lan S."/>
            <person name="Tsai W.C."/>
            <person name="Van de Peer Y."/>
            <person name="Liu Z.J."/>
        </authorList>
    </citation>
    <scope>NUCLEOTIDE SEQUENCE [LARGE SCALE GENOMIC DNA]</scope>
    <source>
        <tissue evidence="4">Leaf</tissue>
    </source>
</reference>
<organism evidence="4 5">
    <name type="scientific">Platanthera zijinensis</name>
    <dbReference type="NCBI Taxonomy" id="2320716"/>
    <lineage>
        <taxon>Eukaryota</taxon>
        <taxon>Viridiplantae</taxon>
        <taxon>Streptophyta</taxon>
        <taxon>Embryophyta</taxon>
        <taxon>Tracheophyta</taxon>
        <taxon>Spermatophyta</taxon>
        <taxon>Magnoliopsida</taxon>
        <taxon>Liliopsida</taxon>
        <taxon>Asparagales</taxon>
        <taxon>Orchidaceae</taxon>
        <taxon>Orchidoideae</taxon>
        <taxon>Orchideae</taxon>
        <taxon>Orchidinae</taxon>
        <taxon>Platanthera</taxon>
    </lineage>
</organism>
<dbReference type="GO" id="GO:0008168">
    <property type="term" value="F:methyltransferase activity"/>
    <property type="evidence" value="ECO:0007669"/>
    <property type="project" value="TreeGrafter"/>
</dbReference>
<dbReference type="Pfam" id="PF02353">
    <property type="entry name" value="CMAS"/>
    <property type="match status" value="1"/>
</dbReference>
<evidence type="ECO:0000259" key="3">
    <source>
        <dbReference type="Pfam" id="PF01593"/>
    </source>
</evidence>
<dbReference type="SUPFAM" id="SSF51905">
    <property type="entry name" value="FAD/NAD(P)-binding domain"/>
    <property type="match status" value="1"/>
</dbReference>
<dbReference type="PANTHER" id="PTHR43675">
    <property type="entry name" value="ARSENITE METHYLTRANSFERASE"/>
    <property type="match status" value="1"/>
</dbReference>
<dbReference type="PRINTS" id="PR00419">
    <property type="entry name" value="ADXRDTASE"/>
</dbReference>
<name>A0AAP0G5Q3_9ASPA</name>
<dbReference type="AlphaFoldDB" id="A0AAP0G5Q3"/>
<dbReference type="Proteomes" id="UP001418222">
    <property type="component" value="Unassembled WGS sequence"/>
</dbReference>
<dbReference type="Gene3D" id="1.10.405.20">
    <property type="match status" value="1"/>
</dbReference>
<dbReference type="GO" id="GO:0016491">
    <property type="term" value="F:oxidoreductase activity"/>
    <property type="evidence" value="ECO:0007669"/>
    <property type="project" value="InterPro"/>
</dbReference>
<dbReference type="CDD" id="cd02440">
    <property type="entry name" value="AdoMet_MTases"/>
    <property type="match status" value="1"/>
</dbReference>
<evidence type="ECO:0000313" key="4">
    <source>
        <dbReference type="EMBL" id="KAK8938681.1"/>
    </source>
</evidence>
<dbReference type="Pfam" id="PF01593">
    <property type="entry name" value="Amino_oxidase"/>
    <property type="match status" value="1"/>
</dbReference>
<dbReference type="InterPro" id="IPR026669">
    <property type="entry name" value="Arsenite_MeTrfase-like"/>
</dbReference>
<sequence length="836" mass="95102">MRVAVVGAGITGLAAAFELAKAGAEVVIYEKEDHVGGHARTVTVDDIDLDLGFMVFNRVTYPNMTEMLEKLGVEMEVSDMSFSVSLDEGKGCEWGSRNGLAGLFAQKFNLINPSFWRMLTEILKFKDDALRYLLEHEENPDLDRNETLEDFIKWNGYSGLFQRAYLVPICASIWSCPLKRVLSFSAYSVLSFCRNHHLLQLRAELEARSCQFKLGCEVQSVSSTDNGCSILSSDLLEQYDECIICTHAPDALKVLGEQLTSEESRILGSFQYVYSDIYLHRDKSLMPQNPSAWSAWNFLGSRKNGVYVTYWLNVLQNLGSTCLPFLVTLNPHVTPKHEILKWTTSHPVPSVAASKASLELDKIQGKRRIWFSGAYQGYGFHEDGLKAGLTVAYNVLGKEFKPLENPRHMVPSLMEVGARMAVTKFLEHYISTGTLTLFEEGGTMFVFEGINKSTHVKSILRVHNPLFYWKIATEADIGLADAYINGYFSFVDEKDGLLNLLLVLIANRDLRNSFINQNKRGWWTPLLVTASVSSARYFFQHISRKNSVTQARLNISRHYDLSNDFFSLFLDETMTYSCAIFKDGNEELQLAQQRKLSVLIDKAKIESKHEVLEIGFGWGSLAIEIVKRTGCKYTGITLSMEQLNFAKRRVKETGLEGNITFFLCDYRQFPSSRKFDRIISCEMVEGVGHEYLDQFFGCCENLLAEHGLFVLQFISIPDQRYVEYRRSSDFIKEYIFPGGCLPSFSRITSSVAASSKLCVEHVENIGIHYYQTLICWRNNFMANKSKILALGFDDKFIRTWEYYFIYCAAGFKSRTLGTYQMVFSRPGNLKAFNNPY</sequence>
<keyword evidence="1" id="KW-0809">Transit peptide</keyword>
<dbReference type="SUPFAM" id="SSF53335">
    <property type="entry name" value="S-adenosyl-L-methionine-dependent methyltransferases"/>
    <property type="match status" value="1"/>
</dbReference>
<dbReference type="PANTHER" id="PTHR43675:SF30">
    <property type="entry name" value="CYCLOPROPANE-FATTY-ACYL-PHOSPHOLIPID SYNTHASE"/>
    <property type="match status" value="1"/>
</dbReference>
<evidence type="ECO:0000256" key="2">
    <source>
        <dbReference type="SAM" id="SignalP"/>
    </source>
</evidence>
<dbReference type="Gene3D" id="3.40.50.150">
    <property type="entry name" value="Vaccinia Virus protein VP39"/>
    <property type="match status" value="1"/>
</dbReference>
<proteinExistence type="predicted"/>
<evidence type="ECO:0000313" key="5">
    <source>
        <dbReference type="Proteomes" id="UP001418222"/>
    </source>
</evidence>
<gene>
    <name evidence="4" type="ORF">KSP39_PZI011362</name>
</gene>
<evidence type="ECO:0000256" key="1">
    <source>
        <dbReference type="ARBA" id="ARBA00022946"/>
    </source>
</evidence>
<accession>A0AAP0G5Q3</accession>
<dbReference type="InterPro" id="IPR036188">
    <property type="entry name" value="FAD/NAD-bd_sf"/>
</dbReference>
<dbReference type="EMBL" id="JBBWWQ010000009">
    <property type="protein sequence ID" value="KAK8938681.1"/>
    <property type="molecule type" value="Genomic_DNA"/>
</dbReference>
<comment type="caution">
    <text evidence="4">The sequence shown here is derived from an EMBL/GenBank/DDBJ whole genome shotgun (WGS) entry which is preliminary data.</text>
</comment>
<feature type="domain" description="Amine oxidase" evidence="3">
    <location>
        <begin position="10"/>
        <end position="253"/>
    </location>
</feature>
<dbReference type="Gene3D" id="3.30.70.1990">
    <property type="match status" value="1"/>
</dbReference>
<keyword evidence="2" id="KW-0732">Signal</keyword>
<protein>
    <recommendedName>
        <fullName evidence="3">Amine oxidase domain-containing protein</fullName>
    </recommendedName>
</protein>
<keyword evidence="5" id="KW-1185">Reference proteome</keyword>
<dbReference type="InterPro" id="IPR002937">
    <property type="entry name" value="Amino_oxidase"/>
</dbReference>
<feature type="chain" id="PRO_5042863382" description="Amine oxidase domain-containing protein" evidence="2">
    <location>
        <begin position="17"/>
        <end position="836"/>
    </location>
</feature>